<evidence type="ECO:0000259" key="2">
    <source>
        <dbReference type="Pfam" id="PF04773"/>
    </source>
</evidence>
<evidence type="ECO:0000313" key="7">
    <source>
        <dbReference type="Proteomes" id="UP000281192"/>
    </source>
</evidence>
<keyword evidence="1" id="KW-0472">Membrane</keyword>
<sequence>MPEDTLESSPTATTAANWLARLNTTTVSAKTMDEFRDWRAQPGNHEAFQEVAQLWAKSAQAKSQPGVQAALDAALDRRAPRRPNRFGLGLAIATAMVTVSIGGYVTWRTIAAPYFDTGVGEQRLVQLSDGSSVRLDTNSKITVRYSQGARRIALTRGQAFFEVAHDSARPFLVETPQATVRAIGTRFSVREGGATTQVTLVQGRIEVRDGDNASPRVLTAGEQIVATQALGPVRKVDARIATSWTTGRLVFHGVPLQQALVEMNRYSRKPIRLDPAYDQTETLTGAFDSADTEAMVAAVASLRGLSVEHRPDGSILLRQRPDA</sequence>
<dbReference type="PIRSF" id="PIRSF018266">
    <property type="entry name" value="FecR"/>
    <property type="match status" value="1"/>
</dbReference>
<reference evidence="5 6" key="1">
    <citation type="submission" date="2017-12" db="EMBL/GenBank/DDBJ databases">
        <title>The genome sequence of Caulobacter flavus CGMCC1 15093.</title>
        <authorList>
            <person name="Gao J."/>
            <person name="Mao X."/>
            <person name="Sun J."/>
        </authorList>
    </citation>
    <scope>NUCLEOTIDE SEQUENCE [LARGE SCALE GENOMIC DNA]</scope>
    <source>
        <strain evidence="5 6">CGMCC1 15093</strain>
    </source>
</reference>
<protein>
    <submittedName>
        <fullName evidence="5">Iron dicitrate transport regulator FecR</fullName>
    </submittedName>
</protein>
<accession>A0A2N5CL38</accession>
<gene>
    <name evidence="4" type="ORF">C1707_19495</name>
    <name evidence="5" type="ORF">CFHF_24865</name>
</gene>
<reference evidence="4 7" key="2">
    <citation type="submission" date="2018-01" db="EMBL/GenBank/DDBJ databases">
        <title>Complete genome sequence of Caulobacter flavus RHGG3.</title>
        <authorList>
            <person name="Yang E."/>
        </authorList>
    </citation>
    <scope>NUCLEOTIDE SEQUENCE [LARGE SCALE GENOMIC DNA]</scope>
    <source>
        <strain evidence="4 7">RHGG3</strain>
    </source>
</reference>
<dbReference type="EMBL" id="PJRQ01000052">
    <property type="protein sequence ID" value="PLR06429.1"/>
    <property type="molecule type" value="Genomic_DNA"/>
</dbReference>
<dbReference type="InterPro" id="IPR012373">
    <property type="entry name" value="Ferrdict_sens_TM"/>
</dbReference>
<name>A0A2N5CL38_9CAUL</name>
<evidence type="ECO:0000313" key="5">
    <source>
        <dbReference type="EMBL" id="PLR06429.1"/>
    </source>
</evidence>
<keyword evidence="1" id="KW-1133">Transmembrane helix</keyword>
<dbReference type="InterPro" id="IPR006860">
    <property type="entry name" value="FecR"/>
</dbReference>
<dbReference type="AlphaFoldDB" id="A0A2N5CL38"/>
<evidence type="ECO:0000313" key="6">
    <source>
        <dbReference type="Proteomes" id="UP000234483"/>
    </source>
</evidence>
<feature type="domain" description="FecR protein" evidence="2">
    <location>
        <begin position="116"/>
        <end position="206"/>
    </location>
</feature>
<dbReference type="OrthoDB" id="9798846at2"/>
<dbReference type="GO" id="GO:0016989">
    <property type="term" value="F:sigma factor antagonist activity"/>
    <property type="evidence" value="ECO:0007669"/>
    <property type="project" value="TreeGrafter"/>
</dbReference>
<dbReference type="PANTHER" id="PTHR30273:SF2">
    <property type="entry name" value="PROTEIN FECR"/>
    <property type="match status" value="1"/>
</dbReference>
<dbReference type="Gene3D" id="2.60.120.1440">
    <property type="match status" value="1"/>
</dbReference>
<dbReference type="RefSeq" id="WP_101715608.1">
    <property type="nucleotide sequence ID" value="NZ_CP026100.1"/>
</dbReference>
<dbReference type="InterPro" id="IPR032623">
    <property type="entry name" value="FecR_N"/>
</dbReference>
<evidence type="ECO:0000256" key="1">
    <source>
        <dbReference type="SAM" id="Phobius"/>
    </source>
</evidence>
<dbReference type="Pfam" id="PF16220">
    <property type="entry name" value="DUF4880"/>
    <property type="match status" value="1"/>
</dbReference>
<organism evidence="5 6">
    <name type="scientific">Caulobacter flavus</name>
    <dbReference type="NCBI Taxonomy" id="1679497"/>
    <lineage>
        <taxon>Bacteria</taxon>
        <taxon>Pseudomonadati</taxon>
        <taxon>Pseudomonadota</taxon>
        <taxon>Alphaproteobacteria</taxon>
        <taxon>Caulobacterales</taxon>
        <taxon>Caulobacteraceae</taxon>
        <taxon>Caulobacter</taxon>
    </lineage>
</organism>
<evidence type="ECO:0000313" key="4">
    <source>
        <dbReference type="EMBL" id="AYV48269.1"/>
    </source>
</evidence>
<proteinExistence type="predicted"/>
<keyword evidence="1" id="KW-0812">Transmembrane</keyword>
<feature type="domain" description="FecR N-terminal" evidence="3">
    <location>
        <begin position="15"/>
        <end position="54"/>
    </location>
</feature>
<feature type="transmembrane region" description="Helical" evidence="1">
    <location>
        <begin position="86"/>
        <end position="107"/>
    </location>
</feature>
<dbReference type="PANTHER" id="PTHR30273">
    <property type="entry name" value="PERIPLASMIC SIGNAL SENSOR AND SIGMA FACTOR ACTIVATOR FECR-RELATED"/>
    <property type="match status" value="1"/>
</dbReference>
<dbReference type="KEGG" id="cfh:C1707_19495"/>
<dbReference type="EMBL" id="CP026100">
    <property type="protein sequence ID" value="AYV48269.1"/>
    <property type="molecule type" value="Genomic_DNA"/>
</dbReference>
<dbReference type="Pfam" id="PF04773">
    <property type="entry name" value="FecR"/>
    <property type="match status" value="1"/>
</dbReference>
<keyword evidence="7" id="KW-1185">Reference proteome</keyword>
<evidence type="ECO:0000259" key="3">
    <source>
        <dbReference type="Pfam" id="PF16220"/>
    </source>
</evidence>
<dbReference type="Proteomes" id="UP000281192">
    <property type="component" value="Chromosome"/>
</dbReference>
<dbReference type="Proteomes" id="UP000234483">
    <property type="component" value="Unassembled WGS sequence"/>
</dbReference>